<gene>
    <name evidence="2" type="ORF">GNP35_14465</name>
</gene>
<evidence type="ECO:0008006" key="4">
    <source>
        <dbReference type="Google" id="ProtNLM"/>
    </source>
</evidence>
<comment type="caution">
    <text evidence="2">The sequence shown here is derived from an EMBL/GenBank/DDBJ whole genome shotgun (WGS) entry which is preliminary data.</text>
</comment>
<dbReference type="RefSeq" id="WP_155696951.1">
    <property type="nucleotide sequence ID" value="NZ_BAAAFQ010000010.1"/>
</dbReference>
<protein>
    <recommendedName>
        <fullName evidence="4">DUF3078 domain-containing protein</fullName>
    </recommendedName>
</protein>
<evidence type="ECO:0000313" key="2">
    <source>
        <dbReference type="EMBL" id="MUH73584.1"/>
    </source>
</evidence>
<organism evidence="2 3">
    <name type="scientific">Psychrosphaera haliotis</name>
    <dbReference type="NCBI Taxonomy" id="555083"/>
    <lineage>
        <taxon>Bacteria</taxon>
        <taxon>Pseudomonadati</taxon>
        <taxon>Pseudomonadota</taxon>
        <taxon>Gammaproteobacteria</taxon>
        <taxon>Alteromonadales</taxon>
        <taxon>Pseudoalteromonadaceae</taxon>
        <taxon>Psychrosphaera</taxon>
    </lineage>
</organism>
<accession>A0A6N8FBV5</accession>
<dbReference type="OrthoDB" id="7054989at2"/>
<dbReference type="EMBL" id="WOCD01000005">
    <property type="protein sequence ID" value="MUH73584.1"/>
    <property type="molecule type" value="Genomic_DNA"/>
</dbReference>
<feature type="chain" id="PRO_5027064789" description="DUF3078 domain-containing protein" evidence="1">
    <location>
        <begin position="24"/>
        <end position="367"/>
    </location>
</feature>
<dbReference type="AlphaFoldDB" id="A0A6N8FBV5"/>
<proteinExistence type="predicted"/>
<dbReference type="Proteomes" id="UP000439994">
    <property type="component" value="Unassembled WGS sequence"/>
</dbReference>
<evidence type="ECO:0000313" key="3">
    <source>
        <dbReference type="Proteomes" id="UP000439994"/>
    </source>
</evidence>
<name>A0A6N8FBV5_9GAMM</name>
<sequence length="367" mass="41654">MHKYNLHGLVVIVLLLFCNKTSAKSVLLQTNAENSACASAQVETKNSKAAIDLCKVSREVEGPNEEERLKVLFVDVNSMMETVGSSMDWTANWIDGKFTESEMGRNKAKAWGHINVGWEPKESEWDNFPIKFRVKAKLPNLENKVEIIFSDNEQEDLNSLPYETVRPEALKSSQRSLGAAVRFMHSSSENFSSASRIGTGDGQVYVRSGLTYNKKLLSNKLTVYLQPAIEYYYSDGLGGRLLFDSAYALNLKNELRVSYLLQDRESFDAATWRNGVYSISALSNETALIIGATAAGVVEPDYRPEFYKLSVRIRKKAIRSWIFIEFEPFVEFNRPRLVEDFQNGHIYGEFERDIGIALRFEAHYGFN</sequence>
<keyword evidence="3" id="KW-1185">Reference proteome</keyword>
<keyword evidence="1" id="KW-0732">Signal</keyword>
<reference evidence="2 3" key="1">
    <citation type="submission" date="2019-11" db="EMBL/GenBank/DDBJ databases">
        <title>P. haliotis isolates from Z. marina roots.</title>
        <authorList>
            <person name="Cohen M."/>
            <person name="Jospin G."/>
            <person name="Eisen J.A."/>
            <person name="Coil D.A."/>
        </authorList>
    </citation>
    <scope>NUCLEOTIDE SEQUENCE [LARGE SCALE GENOMIC DNA]</scope>
    <source>
        <strain evidence="2 3">UCD-MCMsp1aY</strain>
    </source>
</reference>
<feature type="signal peptide" evidence="1">
    <location>
        <begin position="1"/>
        <end position="23"/>
    </location>
</feature>
<evidence type="ECO:0000256" key="1">
    <source>
        <dbReference type="SAM" id="SignalP"/>
    </source>
</evidence>